<dbReference type="AlphaFoldDB" id="A0A8J2JBY1"/>
<protein>
    <submittedName>
        <fullName evidence="2">Uncharacterized protein</fullName>
    </submittedName>
</protein>
<proteinExistence type="predicted"/>
<feature type="transmembrane region" description="Helical" evidence="1">
    <location>
        <begin position="145"/>
        <end position="168"/>
    </location>
</feature>
<organism evidence="2 3">
    <name type="scientific">Allacma fusca</name>
    <dbReference type="NCBI Taxonomy" id="39272"/>
    <lineage>
        <taxon>Eukaryota</taxon>
        <taxon>Metazoa</taxon>
        <taxon>Ecdysozoa</taxon>
        <taxon>Arthropoda</taxon>
        <taxon>Hexapoda</taxon>
        <taxon>Collembola</taxon>
        <taxon>Symphypleona</taxon>
        <taxon>Sminthuridae</taxon>
        <taxon>Allacma</taxon>
    </lineage>
</organism>
<evidence type="ECO:0000256" key="1">
    <source>
        <dbReference type="SAM" id="Phobius"/>
    </source>
</evidence>
<name>A0A8J2JBY1_9HEXA</name>
<dbReference type="EMBL" id="CAJVCH010004797">
    <property type="protein sequence ID" value="CAG7654900.1"/>
    <property type="molecule type" value="Genomic_DNA"/>
</dbReference>
<evidence type="ECO:0000313" key="2">
    <source>
        <dbReference type="EMBL" id="CAG7654900.1"/>
    </source>
</evidence>
<keyword evidence="1" id="KW-0472">Membrane</keyword>
<keyword evidence="1" id="KW-0812">Transmembrane</keyword>
<keyword evidence="1" id="KW-1133">Transmembrane helix</keyword>
<evidence type="ECO:0000313" key="3">
    <source>
        <dbReference type="Proteomes" id="UP000708208"/>
    </source>
</evidence>
<keyword evidence="3" id="KW-1185">Reference proteome</keyword>
<comment type="caution">
    <text evidence="2">The sequence shown here is derived from an EMBL/GenBank/DDBJ whole genome shotgun (WGS) entry which is preliminary data.</text>
</comment>
<sequence length="300" mass="34438">MVKPGLSFNSSEIFTAFFLLCTKKMRLSFTILVCHLFILLLLALSIAMEIPAWLNDYNWNQMQNETGKRFRYEELVKCSRALMNGSVQTPAQADYNRIFEAHKRDLPFETYFLGLCASSFLMYLICSLIYLGWKRILPNIYISMVANFTGILIHCGAFALILTSTVIYSQEHRHYMGAKACYNFRCQNCPDDEDYQERTKHLHYNARNCLEKLSVCQSNWLKDRIVYLLLGCILASVIAFGSSLSRRRRHSKLDQNPLKKMSIDSEDLVLLRPSMKAANEKSSLSDTTVINSLLAEGSDK</sequence>
<feature type="transmembrane region" description="Helical" evidence="1">
    <location>
        <begin position="29"/>
        <end position="54"/>
    </location>
</feature>
<reference evidence="2" key="1">
    <citation type="submission" date="2021-06" db="EMBL/GenBank/DDBJ databases">
        <authorList>
            <person name="Hodson N. C."/>
            <person name="Mongue J. A."/>
            <person name="Jaron S. K."/>
        </authorList>
    </citation>
    <scope>NUCLEOTIDE SEQUENCE</scope>
</reference>
<dbReference type="Proteomes" id="UP000708208">
    <property type="component" value="Unassembled WGS sequence"/>
</dbReference>
<feature type="transmembrane region" description="Helical" evidence="1">
    <location>
        <begin position="111"/>
        <end position="133"/>
    </location>
</feature>
<feature type="transmembrane region" description="Helical" evidence="1">
    <location>
        <begin position="225"/>
        <end position="244"/>
    </location>
</feature>
<accession>A0A8J2JBY1</accession>
<gene>
    <name evidence="2" type="ORF">AFUS01_LOCUS893</name>
</gene>